<sequence>MSTPLRRSNVSRVVAESESSGYNSPVAGTPRKLPRQLDLDLEELDDVEFHLPPVEEPTLDSILNEADDEDELLSVDSSGDGGAVGPTVGVSAVQEEGGPDSCLLEQQPLFSPVDSEAQSVVSGGSGSQTSSIRTSRLARREALRREHGSVFRHVILKGISAQVTSASERAGAGLPSAIAAASFLAVGMSNGTVLLFDPGQVKKGVSSGFLPLFDCVNQAIDDVLRAVLGTAKEGEDLGMVSSLAFNVDSTRLLVGHVKGVLRMFDVISGKLLRTIVDAHLPGTAVIHVKFTDSPALALICDSSGSVFELSFKRRLGIRGYDYRCIFSGSRGEVVNIEPLLLSSTPPSHQEDLPPDLDGSLSLVAMASMTKVLVVSIRPELEVLFSQSLPGDQGLLPLLSWRFVLIQSRVKVVDPVLAFGRQDVIYFYQVTVCSSPYPDFIPLQAVPLPFATIGFSWLNNRTLAVLDSKELLHVVDIRKSSLRRIVPDYARLVPEKRERARELERAGREALVCMHAYA</sequence>
<feature type="compositionally biased region" description="Polar residues" evidence="1">
    <location>
        <begin position="1"/>
        <end position="23"/>
    </location>
</feature>
<proteinExistence type="predicted"/>
<dbReference type="InterPro" id="IPR036322">
    <property type="entry name" value="WD40_repeat_dom_sf"/>
</dbReference>
<evidence type="ECO:0000313" key="2">
    <source>
        <dbReference type="EMBL" id="CAD7227103.1"/>
    </source>
</evidence>
<dbReference type="InterPro" id="IPR045111">
    <property type="entry name" value="Vps41/Vps8"/>
</dbReference>
<dbReference type="InterPro" id="IPR015943">
    <property type="entry name" value="WD40/YVTN_repeat-like_dom_sf"/>
</dbReference>
<dbReference type="AlphaFoldDB" id="A0A7R8ZP45"/>
<name>A0A7R8ZP45_9CRUS</name>
<dbReference type="EMBL" id="OB661035">
    <property type="protein sequence ID" value="CAD7227103.1"/>
    <property type="molecule type" value="Genomic_DNA"/>
</dbReference>
<gene>
    <name evidence="2" type="ORF">CTOB1V02_LOCUS5012</name>
</gene>
<dbReference type="GO" id="GO:0034058">
    <property type="term" value="P:endosomal vesicle fusion"/>
    <property type="evidence" value="ECO:0007669"/>
    <property type="project" value="TreeGrafter"/>
</dbReference>
<dbReference type="SUPFAM" id="SSF50978">
    <property type="entry name" value="WD40 repeat-like"/>
    <property type="match status" value="1"/>
</dbReference>
<dbReference type="GO" id="GO:0006623">
    <property type="term" value="P:protein targeting to vacuole"/>
    <property type="evidence" value="ECO:0007669"/>
    <property type="project" value="InterPro"/>
</dbReference>
<dbReference type="PANTHER" id="PTHR12616">
    <property type="entry name" value="VACUOLAR PROTEIN SORTING VPS41"/>
    <property type="match status" value="1"/>
</dbReference>
<dbReference type="Gene3D" id="2.130.10.10">
    <property type="entry name" value="YVTN repeat-like/Quinoprotein amine dehydrogenase"/>
    <property type="match status" value="1"/>
</dbReference>
<feature type="region of interest" description="Disordered" evidence="1">
    <location>
        <begin position="114"/>
        <end position="137"/>
    </location>
</feature>
<dbReference type="GO" id="GO:0030897">
    <property type="term" value="C:HOPS complex"/>
    <property type="evidence" value="ECO:0007669"/>
    <property type="project" value="TreeGrafter"/>
</dbReference>
<evidence type="ECO:0000256" key="1">
    <source>
        <dbReference type="SAM" id="MobiDB-lite"/>
    </source>
</evidence>
<dbReference type="GO" id="GO:0005770">
    <property type="term" value="C:late endosome"/>
    <property type="evidence" value="ECO:0007669"/>
    <property type="project" value="TreeGrafter"/>
</dbReference>
<feature type="compositionally biased region" description="Low complexity" evidence="1">
    <location>
        <begin position="118"/>
        <end position="135"/>
    </location>
</feature>
<dbReference type="Pfam" id="PF23410">
    <property type="entry name" value="Beta-prop_VPS8"/>
    <property type="match status" value="2"/>
</dbReference>
<organism evidence="2">
    <name type="scientific">Cyprideis torosa</name>
    <dbReference type="NCBI Taxonomy" id="163714"/>
    <lineage>
        <taxon>Eukaryota</taxon>
        <taxon>Metazoa</taxon>
        <taxon>Ecdysozoa</taxon>
        <taxon>Arthropoda</taxon>
        <taxon>Crustacea</taxon>
        <taxon>Oligostraca</taxon>
        <taxon>Ostracoda</taxon>
        <taxon>Podocopa</taxon>
        <taxon>Podocopida</taxon>
        <taxon>Cytherocopina</taxon>
        <taxon>Cytheroidea</taxon>
        <taxon>Cytherideidae</taxon>
        <taxon>Cyprideis</taxon>
    </lineage>
</organism>
<feature type="region of interest" description="Disordered" evidence="1">
    <location>
        <begin position="1"/>
        <end position="32"/>
    </location>
</feature>
<dbReference type="OrthoDB" id="6375501at2759"/>
<reference evidence="2" key="1">
    <citation type="submission" date="2020-11" db="EMBL/GenBank/DDBJ databases">
        <authorList>
            <person name="Tran Van P."/>
        </authorList>
    </citation>
    <scope>NUCLEOTIDE SEQUENCE</scope>
</reference>
<accession>A0A7R8ZP45</accession>
<protein>
    <submittedName>
        <fullName evidence="2">Uncharacterized protein</fullName>
    </submittedName>
</protein>
<dbReference type="PANTHER" id="PTHR12616:SF8">
    <property type="entry name" value="VACUOLAR PROTEIN SORTING-ASSOCIATED PROTEIN 8 HOMOLOG"/>
    <property type="match status" value="1"/>
</dbReference>